<dbReference type="PANTHER" id="PTHR38471">
    <property type="entry name" value="FOUR HELIX BUNDLE PROTEIN"/>
    <property type="match status" value="1"/>
</dbReference>
<proteinExistence type="predicted"/>
<reference evidence="2" key="1">
    <citation type="submission" date="2017-09" db="EMBL/GenBank/DDBJ databases">
        <authorList>
            <person name="Varghese N."/>
            <person name="Submissions S."/>
        </authorList>
    </citation>
    <scope>NUCLEOTIDE SEQUENCE [LARGE SCALE GENOMIC DNA]</scope>
    <source>
        <strain evidence="2">CGMCC 1.12803</strain>
    </source>
</reference>
<dbReference type="CDD" id="cd16377">
    <property type="entry name" value="23S_rRNA_IVP_like"/>
    <property type="match status" value="1"/>
</dbReference>
<dbReference type="OrthoDB" id="9811959at2"/>
<dbReference type="InterPro" id="IPR036583">
    <property type="entry name" value="23S_rRNA_IVS_sf"/>
</dbReference>
<dbReference type="Pfam" id="PF05635">
    <property type="entry name" value="23S_rRNA_IVP"/>
    <property type="match status" value="1"/>
</dbReference>
<dbReference type="PANTHER" id="PTHR38471:SF2">
    <property type="entry name" value="FOUR HELIX BUNDLE PROTEIN"/>
    <property type="match status" value="1"/>
</dbReference>
<accession>A0A286A7P2</accession>
<dbReference type="AlphaFoldDB" id="A0A286A7P2"/>
<dbReference type="Proteomes" id="UP000219281">
    <property type="component" value="Unassembled WGS sequence"/>
</dbReference>
<evidence type="ECO:0000313" key="2">
    <source>
        <dbReference type="Proteomes" id="UP000219281"/>
    </source>
</evidence>
<keyword evidence="2" id="KW-1185">Reference proteome</keyword>
<evidence type="ECO:0000313" key="1">
    <source>
        <dbReference type="EMBL" id="SOD17909.1"/>
    </source>
</evidence>
<dbReference type="NCBIfam" id="TIGR02436">
    <property type="entry name" value="four helix bundle protein"/>
    <property type="match status" value="1"/>
</dbReference>
<dbReference type="EMBL" id="OCMT01000003">
    <property type="protein sequence ID" value="SOD17909.1"/>
    <property type="molecule type" value="Genomic_DNA"/>
</dbReference>
<dbReference type="Gene3D" id="1.20.1440.60">
    <property type="entry name" value="23S rRNA-intervening sequence"/>
    <property type="match status" value="1"/>
</dbReference>
<dbReference type="SUPFAM" id="SSF158446">
    <property type="entry name" value="IVS-encoded protein-like"/>
    <property type="match status" value="1"/>
</dbReference>
<dbReference type="RefSeq" id="WP_097132578.1">
    <property type="nucleotide sequence ID" value="NZ_OCMT01000003.1"/>
</dbReference>
<name>A0A286A7P2_9SPHI</name>
<sequence>MHNFRQLQTWKEGMEVTKQVYLLLAKFPPSEKFGLISQISRCAVSVPSNIAEGSSRSSNKEFAHFLSIALGSLFELETQLLLSAELAIVNSIDVEPIIADLIQLQKKITVFRKTLN</sequence>
<gene>
    <name evidence="1" type="ORF">SAMN06297358_2738</name>
</gene>
<protein>
    <submittedName>
        <fullName evidence="1">Four helix bundle protein</fullName>
    </submittedName>
</protein>
<dbReference type="InterPro" id="IPR012657">
    <property type="entry name" value="23S_rRNA-intervening_sequence"/>
</dbReference>
<organism evidence="1 2">
    <name type="scientific">Pedobacter xixiisoli</name>
    <dbReference type="NCBI Taxonomy" id="1476464"/>
    <lineage>
        <taxon>Bacteria</taxon>
        <taxon>Pseudomonadati</taxon>
        <taxon>Bacteroidota</taxon>
        <taxon>Sphingobacteriia</taxon>
        <taxon>Sphingobacteriales</taxon>
        <taxon>Sphingobacteriaceae</taxon>
        <taxon>Pedobacter</taxon>
    </lineage>
</organism>